<proteinExistence type="inferred from homology"/>
<comment type="caution">
    <text evidence="6">The sequence shown here is derived from an EMBL/GenBank/DDBJ whole genome shotgun (WGS) entry which is preliminary data.</text>
</comment>
<organism evidence="6 7">
    <name type="scientific">Geobacillus kaustophilus</name>
    <dbReference type="NCBI Taxonomy" id="1462"/>
    <lineage>
        <taxon>Bacteria</taxon>
        <taxon>Bacillati</taxon>
        <taxon>Bacillota</taxon>
        <taxon>Bacilli</taxon>
        <taxon>Bacillales</taxon>
        <taxon>Anoxybacillaceae</taxon>
        <taxon>Geobacillus</taxon>
        <taxon>Geobacillus thermoleovorans group</taxon>
    </lineage>
</organism>
<dbReference type="RefSeq" id="WP_044732792.1">
    <property type="nucleotide sequence ID" value="NZ_JYBP01000003.1"/>
</dbReference>
<dbReference type="PIRSF" id="PIRSF016557">
    <property type="entry name" value="Caps_synth_CpsB"/>
    <property type="match status" value="1"/>
</dbReference>
<dbReference type="PANTHER" id="PTHR39181:SF1">
    <property type="entry name" value="TYROSINE-PROTEIN PHOSPHATASE YWQE"/>
    <property type="match status" value="1"/>
</dbReference>
<dbReference type="Gene3D" id="3.20.20.140">
    <property type="entry name" value="Metal-dependent hydrolases"/>
    <property type="match status" value="1"/>
</dbReference>
<evidence type="ECO:0000256" key="5">
    <source>
        <dbReference type="PIRNR" id="PIRNR016557"/>
    </source>
</evidence>
<dbReference type="EC" id="3.1.3.48" evidence="5"/>
<gene>
    <name evidence="6" type="ORF">LG52_3409</name>
</gene>
<dbReference type="EMBL" id="JYBP01000003">
    <property type="protein sequence ID" value="KJE28296.1"/>
    <property type="molecule type" value="Genomic_DNA"/>
</dbReference>
<comment type="catalytic activity">
    <reaction evidence="4 5">
        <text>O-phospho-L-tyrosyl-[protein] + H2O = L-tyrosyl-[protein] + phosphate</text>
        <dbReference type="Rhea" id="RHEA:10684"/>
        <dbReference type="Rhea" id="RHEA-COMP:10136"/>
        <dbReference type="Rhea" id="RHEA-COMP:20101"/>
        <dbReference type="ChEBI" id="CHEBI:15377"/>
        <dbReference type="ChEBI" id="CHEBI:43474"/>
        <dbReference type="ChEBI" id="CHEBI:46858"/>
        <dbReference type="ChEBI" id="CHEBI:61978"/>
        <dbReference type="EC" id="3.1.3.48"/>
    </reaction>
</comment>
<evidence type="ECO:0000256" key="4">
    <source>
        <dbReference type="ARBA" id="ARBA00051722"/>
    </source>
</evidence>
<keyword evidence="2 5" id="KW-0378">Hydrolase</keyword>
<dbReference type="SUPFAM" id="SSF89550">
    <property type="entry name" value="PHP domain-like"/>
    <property type="match status" value="1"/>
</dbReference>
<dbReference type="InterPro" id="IPR016667">
    <property type="entry name" value="Caps_polysacc_synth_CpsB/CapC"/>
</dbReference>
<evidence type="ECO:0000256" key="3">
    <source>
        <dbReference type="ARBA" id="ARBA00022912"/>
    </source>
</evidence>
<dbReference type="GO" id="GO:0030145">
    <property type="term" value="F:manganese ion binding"/>
    <property type="evidence" value="ECO:0007669"/>
    <property type="project" value="UniProtKB-UniRule"/>
</dbReference>
<comment type="similarity">
    <text evidence="1 5">Belongs to the metallo-dependent hydrolases superfamily. CpsB/CapC family.</text>
</comment>
<dbReference type="Proteomes" id="UP000032522">
    <property type="component" value="Unassembled WGS sequence"/>
</dbReference>
<evidence type="ECO:0000313" key="7">
    <source>
        <dbReference type="Proteomes" id="UP000032522"/>
    </source>
</evidence>
<evidence type="ECO:0000256" key="1">
    <source>
        <dbReference type="ARBA" id="ARBA00005750"/>
    </source>
</evidence>
<dbReference type="OrthoDB" id="9788539at2"/>
<dbReference type="PATRIC" id="fig|1462.6.peg.3753"/>
<dbReference type="InterPro" id="IPR016195">
    <property type="entry name" value="Pol/histidinol_Pase-like"/>
</dbReference>
<dbReference type="Pfam" id="PF19567">
    <property type="entry name" value="CpsB_CapC"/>
    <property type="match status" value="1"/>
</dbReference>
<evidence type="ECO:0000313" key="6">
    <source>
        <dbReference type="EMBL" id="KJE28296.1"/>
    </source>
</evidence>
<protein>
    <recommendedName>
        <fullName evidence="5">Tyrosine-protein phosphatase</fullName>
        <ecNumber evidence="5">3.1.3.48</ecNumber>
    </recommendedName>
</protein>
<accession>A0A0D8BVT5</accession>
<sequence>MIDIHSHILPGVDDGAKTMDDAIAMAKAAVDEGITTIIATPHHHNGKYDNPSSHVTTAVRQLNAQLEQRHIPLKVLAGQEVRVHGDLLDNWEKGDLLPLGEETPYILVEFPSDHVPRYANQLLFEMQLKGLTPVIAHPERNAEIIEKPDRLYELVQKGVLTQVTAASVAGCFGKNIQKFSMQLIEANWVHFIASDAHNLTSRSFQMRAAYDTIDCEFGIDAVYFFQENAEQLVNGQTVYRDEPVRIKKKKFLGLF</sequence>
<dbReference type="AlphaFoldDB" id="A0A0D8BVT5"/>
<dbReference type="PANTHER" id="PTHR39181">
    <property type="entry name" value="TYROSINE-PROTEIN PHOSPHATASE YWQE"/>
    <property type="match status" value="1"/>
</dbReference>
<reference evidence="6 7" key="1">
    <citation type="submission" date="2015-01" db="EMBL/GenBank/DDBJ databases">
        <authorList>
            <person name="Filippidou S."/>
            <person name="Jeanneret N."/>
            <person name="Russel-Delif L."/>
            <person name="Junier T."/>
            <person name="Wunderlin T."/>
            <person name="Molina V."/>
            <person name="Johnson S.L."/>
            <person name="Davenport K.W."/>
            <person name="Chain P.S."/>
            <person name="Dorador C."/>
            <person name="Junier P."/>
        </authorList>
    </citation>
    <scope>NUCLEOTIDE SEQUENCE [LARGE SCALE GENOMIC DNA]</scope>
    <source>
        <strain evidence="6 7">Et7/4</strain>
    </source>
</reference>
<evidence type="ECO:0000256" key="2">
    <source>
        <dbReference type="ARBA" id="ARBA00022801"/>
    </source>
</evidence>
<keyword evidence="3 5" id="KW-0904">Protein phosphatase</keyword>
<dbReference type="GO" id="GO:0004725">
    <property type="term" value="F:protein tyrosine phosphatase activity"/>
    <property type="evidence" value="ECO:0007669"/>
    <property type="project" value="UniProtKB-UniRule"/>
</dbReference>
<name>A0A0D8BVT5_GEOKU</name>